<dbReference type="InterPro" id="IPR036250">
    <property type="entry name" value="AcylCo_DH-like_C"/>
</dbReference>
<evidence type="ECO:0000256" key="5">
    <source>
        <dbReference type="ARBA" id="ARBA00023002"/>
    </source>
</evidence>
<reference evidence="9 10" key="1">
    <citation type="journal article" date="2009" name="Stand. Genomic Sci.">
        <title>Complete genome sequence of Catenulispora acidiphila type strain (ID 139908).</title>
        <authorList>
            <person name="Copeland A."/>
            <person name="Lapidus A."/>
            <person name="Glavina Del Rio T."/>
            <person name="Nolan M."/>
            <person name="Lucas S."/>
            <person name="Chen F."/>
            <person name="Tice H."/>
            <person name="Cheng J.F."/>
            <person name="Bruce D."/>
            <person name="Goodwin L."/>
            <person name="Pitluck S."/>
            <person name="Mikhailova N."/>
            <person name="Pati A."/>
            <person name="Ivanova N."/>
            <person name="Mavromatis K."/>
            <person name="Chen A."/>
            <person name="Palaniappan K."/>
            <person name="Chain P."/>
            <person name="Land M."/>
            <person name="Hauser L."/>
            <person name="Chang Y.J."/>
            <person name="Jeffries C.D."/>
            <person name="Chertkov O."/>
            <person name="Brettin T."/>
            <person name="Detter J.C."/>
            <person name="Han C."/>
            <person name="Ali Z."/>
            <person name="Tindall B.J."/>
            <person name="Goker M."/>
            <person name="Bristow J."/>
            <person name="Eisen J.A."/>
            <person name="Markowitz V."/>
            <person name="Hugenholtz P."/>
            <person name="Kyrpides N.C."/>
            <person name="Klenk H.P."/>
        </authorList>
    </citation>
    <scope>NUCLEOTIDE SEQUENCE [LARGE SCALE GENOMIC DNA]</scope>
    <source>
        <strain evidence="10">DSM 44928 / JCM 14897 / NBRC 102108 / NRRL B-24433 / ID139908</strain>
    </source>
</reference>
<feature type="region of interest" description="Disordered" evidence="6">
    <location>
        <begin position="18"/>
        <end position="42"/>
    </location>
</feature>
<dbReference type="Pfam" id="PF00441">
    <property type="entry name" value="Acyl-CoA_dh_1"/>
    <property type="match status" value="1"/>
</dbReference>
<dbReference type="PANTHER" id="PTHR43884:SF20">
    <property type="entry name" value="ACYL-COA DEHYDROGENASE FADE28"/>
    <property type="match status" value="1"/>
</dbReference>
<organism evidence="9 10">
    <name type="scientific">Catenulispora acidiphila (strain DSM 44928 / JCM 14897 / NBRC 102108 / NRRL B-24433 / ID139908)</name>
    <dbReference type="NCBI Taxonomy" id="479433"/>
    <lineage>
        <taxon>Bacteria</taxon>
        <taxon>Bacillati</taxon>
        <taxon>Actinomycetota</taxon>
        <taxon>Actinomycetes</taxon>
        <taxon>Catenulisporales</taxon>
        <taxon>Catenulisporaceae</taxon>
        <taxon>Catenulispora</taxon>
    </lineage>
</organism>
<evidence type="ECO:0000259" key="8">
    <source>
        <dbReference type="Pfam" id="PF02771"/>
    </source>
</evidence>
<dbReference type="InterPro" id="IPR009100">
    <property type="entry name" value="AcylCoA_DH/oxidase_NM_dom_sf"/>
</dbReference>
<dbReference type="InterPro" id="IPR037069">
    <property type="entry name" value="AcylCoA_DH/ox_N_sf"/>
</dbReference>
<keyword evidence="3" id="KW-0285">Flavoprotein</keyword>
<keyword evidence="4" id="KW-0274">FAD</keyword>
<dbReference type="GO" id="GO:0003995">
    <property type="term" value="F:acyl-CoA dehydrogenase activity"/>
    <property type="evidence" value="ECO:0007669"/>
    <property type="project" value="TreeGrafter"/>
</dbReference>
<gene>
    <name evidence="9" type="ordered locus">Caci_8744</name>
</gene>
<dbReference type="InParanoid" id="C7Q222"/>
<sequence>MDFRPTQDQQALAGAVRDVLGKHPAPGTPGEDGPEPGAGGAGGIGGVDVALWRDLAELGIFGVRVPEADGGLGLGHPESVHVFEELGRSLATGPFTATALAAPLLPEYAGGRHRVGFGDLTCGAPQLLEHLDALDALLVVEIVEGDAPGVAGHSQVLRVEPIELRADPVPHPVDPCVPLHRLRQKPLRGEIVGDAGTADALLREGALLTAAYQVGIAAVLTERAVAYAKQRTQFGRAIGSFQAVKHLCADMFARAELARAAVHSAAVLLADEADDVTAADGADGADLPAAACAVAAAKLLADEAAVANARTAIQVHGGMGCTWEMGLHFYLKRAWALSLAYGGAADHADLISESL</sequence>
<dbReference type="SUPFAM" id="SSF56645">
    <property type="entry name" value="Acyl-CoA dehydrogenase NM domain-like"/>
    <property type="match status" value="1"/>
</dbReference>
<dbReference type="AlphaFoldDB" id="C7Q222"/>
<evidence type="ECO:0000313" key="9">
    <source>
        <dbReference type="EMBL" id="ACU77559.1"/>
    </source>
</evidence>
<dbReference type="RefSeq" id="WP_015797283.1">
    <property type="nucleotide sequence ID" value="NC_013131.1"/>
</dbReference>
<dbReference type="Gene3D" id="1.10.540.10">
    <property type="entry name" value="Acyl-CoA dehydrogenase/oxidase, N-terminal domain"/>
    <property type="match status" value="1"/>
</dbReference>
<comment type="cofactor">
    <cofactor evidence="1">
        <name>FAD</name>
        <dbReference type="ChEBI" id="CHEBI:57692"/>
    </cofactor>
</comment>
<dbReference type="Gene3D" id="1.20.140.10">
    <property type="entry name" value="Butyryl-CoA Dehydrogenase, subunit A, domain 3"/>
    <property type="match status" value="1"/>
</dbReference>
<dbReference type="InterPro" id="IPR013786">
    <property type="entry name" value="AcylCoA_DH/ox_N"/>
</dbReference>
<keyword evidence="10" id="KW-1185">Reference proteome</keyword>
<feature type="domain" description="Acyl-CoA dehydrogenase/oxidase N-terminal" evidence="8">
    <location>
        <begin position="8"/>
        <end position="104"/>
    </location>
</feature>
<evidence type="ECO:0000256" key="2">
    <source>
        <dbReference type="ARBA" id="ARBA00009347"/>
    </source>
</evidence>
<dbReference type="Pfam" id="PF02771">
    <property type="entry name" value="Acyl-CoA_dh_N"/>
    <property type="match status" value="1"/>
</dbReference>
<evidence type="ECO:0000256" key="1">
    <source>
        <dbReference type="ARBA" id="ARBA00001974"/>
    </source>
</evidence>
<dbReference type="OrthoDB" id="8677713at2"/>
<evidence type="ECO:0000313" key="10">
    <source>
        <dbReference type="Proteomes" id="UP000000851"/>
    </source>
</evidence>
<dbReference type="GO" id="GO:0050660">
    <property type="term" value="F:flavin adenine dinucleotide binding"/>
    <property type="evidence" value="ECO:0007669"/>
    <property type="project" value="InterPro"/>
</dbReference>
<proteinExistence type="inferred from homology"/>
<dbReference type="SUPFAM" id="SSF47203">
    <property type="entry name" value="Acyl-CoA dehydrogenase C-terminal domain-like"/>
    <property type="match status" value="1"/>
</dbReference>
<dbReference type="STRING" id="479433.Caci_8744"/>
<evidence type="ECO:0000259" key="7">
    <source>
        <dbReference type="Pfam" id="PF00441"/>
    </source>
</evidence>
<protein>
    <submittedName>
        <fullName evidence="9">Acyl-CoA dehydrogenase domain protein</fullName>
    </submittedName>
</protein>
<dbReference type="InterPro" id="IPR009075">
    <property type="entry name" value="AcylCo_DH/oxidase_C"/>
</dbReference>
<dbReference type="PANTHER" id="PTHR43884">
    <property type="entry name" value="ACYL-COA DEHYDROGENASE"/>
    <property type="match status" value="1"/>
</dbReference>
<dbReference type="Proteomes" id="UP000000851">
    <property type="component" value="Chromosome"/>
</dbReference>
<evidence type="ECO:0000256" key="4">
    <source>
        <dbReference type="ARBA" id="ARBA00022827"/>
    </source>
</evidence>
<name>C7Q222_CATAD</name>
<dbReference type="eggNOG" id="COG1960">
    <property type="taxonomic scope" value="Bacteria"/>
</dbReference>
<dbReference type="KEGG" id="cai:Caci_8744"/>
<keyword evidence="5" id="KW-0560">Oxidoreductase</keyword>
<evidence type="ECO:0000256" key="3">
    <source>
        <dbReference type="ARBA" id="ARBA00022630"/>
    </source>
</evidence>
<comment type="similarity">
    <text evidence="2">Belongs to the acyl-CoA dehydrogenase family.</text>
</comment>
<dbReference type="HOGENOM" id="CLU_018204_5_1_11"/>
<accession>C7Q222</accession>
<dbReference type="EMBL" id="CP001700">
    <property type="protein sequence ID" value="ACU77559.1"/>
    <property type="molecule type" value="Genomic_DNA"/>
</dbReference>
<feature type="domain" description="Acyl-CoA dehydrogenase/oxidase C-terminal" evidence="7">
    <location>
        <begin position="201"/>
        <end position="353"/>
    </location>
</feature>
<evidence type="ECO:0000256" key="6">
    <source>
        <dbReference type="SAM" id="MobiDB-lite"/>
    </source>
</evidence>